<evidence type="ECO:0000256" key="1">
    <source>
        <dbReference type="ARBA" id="ARBA00007936"/>
    </source>
</evidence>
<reference evidence="3 4" key="1">
    <citation type="submission" date="2019-08" db="EMBL/GenBank/DDBJ databases">
        <title>Whole genome of Aphis craccivora.</title>
        <authorList>
            <person name="Voronova N.V."/>
            <person name="Shulinski R.S."/>
            <person name="Bandarenka Y.V."/>
            <person name="Zhorov D.G."/>
            <person name="Warner D."/>
        </authorList>
    </citation>
    <scope>NUCLEOTIDE SEQUENCE [LARGE SCALE GENOMIC DNA]</scope>
    <source>
        <strain evidence="3">180601</strain>
        <tissue evidence="3">Whole Body</tissue>
    </source>
</reference>
<dbReference type="Proteomes" id="UP000478052">
    <property type="component" value="Unassembled WGS sequence"/>
</dbReference>
<dbReference type="AlphaFoldDB" id="A0A6G0YS20"/>
<dbReference type="OrthoDB" id="5987799at2759"/>
<keyword evidence="4" id="KW-1185">Reference proteome</keyword>
<evidence type="ECO:0000313" key="4">
    <source>
        <dbReference type="Proteomes" id="UP000478052"/>
    </source>
</evidence>
<dbReference type="InterPro" id="IPR002209">
    <property type="entry name" value="Fibroblast_GF_fam"/>
</dbReference>
<dbReference type="Gene3D" id="2.80.10.50">
    <property type="match status" value="1"/>
</dbReference>
<accession>A0A6G0YS20</accession>
<proteinExistence type="inferred from homology"/>
<name>A0A6G0YS20_APHCR</name>
<comment type="caution">
    <text evidence="3">The sequence shown here is derived from an EMBL/GenBank/DDBJ whole genome shotgun (WGS) entry which is preliminary data.</text>
</comment>
<protein>
    <recommendedName>
        <fullName evidence="2">Fibroblast growth factor</fullName>
        <shortName evidence="2">FGF</shortName>
    </recommendedName>
</protein>
<dbReference type="Pfam" id="PF00167">
    <property type="entry name" value="FGF"/>
    <property type="match status" value="1"/>
</dbReference>
<dbReference type="InterPro" id="IPR008996">
    <property type="entry name" value="IL1/FGF"/>
</dbReference>
<organism evidence="3 4">
    <name type="scientific">Aphis craccivora</name>
    <name type="common">Cowpea aphid</name>
    <dbReference type="NCBI Taxonomy" id="307492"/>
    <lineage>
        <taxon>Eukaryota</taxon>
        <taxon>Metazoa</taxon>
        <taxon>Ecdysozoa</taxon>
        <taxon>Arthropoda</taxon>
        <taxon>Hexapoda</taxon>
        <taxon>Insecta</taxon>
        <taxon>Pterygota</taxon>
        <taxon>Neoptera</taxon>
        <taxon>Paraneoptera</taxon>
        <taxon>Hemiptera</taxon>
        <taxon>Sternorrhyncha</taxon>
        <taxon>Aphidomorpha</taxon>
        <taxon>Aphidoidea</taxon>
        <taxon>Aphididae</taxon>
        <taxon>Aphidini</taxon>
        <taxon>Aphis</taxon>
        <taxon>Aphis</taxon>
    </lineage>
</organism>
<dbReference type="CDD" id="cd00058">
    <property type="entry name" value="beta-trefoil_FGF"/>
    <property type="match status" value="1"/>
</dbReference>
<dbReference type="EMBL" id="VUJU01002694">
    <property type="protein sequence ID" value="KAF0760388.1"/>
    <property type="molecule type" value="Genomic_DNA"/>
</dbReference>
<dbReference type="GO" id="GO:0008083">
    <property type="term" value="F:growth factor activity"/>
    <property type="evidence" value="ECO:0007669"/>
    <property type="project" value="InterPro"/>
</dbReference>
<dbReference type="SUPFAM" id="SSF50353">
    <property type="entry name" value="Cytokine"/>
    <property type="match status" value="1"/>
</dbReference>
<evidence type="ECO:0000313" key="3">
    <source>
        <dbReference type="EMBL" id="KAF0760388.1"/>
    </source>
</evidence>
<dbReference type="SMART" id="SM00442">
    <property type="entry name" value="FGF"/>
    <property type="match status" value="1"/>
</dbReference>
<dbReference type="PRINTS" id="PR00263">
    <property type="entry name" value="HBGFFGF"/>
</dbReference>
<dbReference type="PANTHER" id="PTHR11486">
    <property type="entry name" value="FIBROBLAST GROWTH FACTOR"/>
    <property type="match status" value="1"/>
</dbReference>
<dbReference type="PRINTS" id="PR00262">
    <property type="entry name" value="IL1HBGF"/>
</dbReference>
<comment type="similarity">
    <text evidence="1 2">Belongs to the heparin-binding growth factors family.</text>
</comment>
<sequence length="230" mass="26407">MAHNMNLINNQSNYTVYLDKADFVSKNFVEKQYSSGCKIILFDFGHRFTFFMDQQEEKFQSTYEVAVSNHLLRNAHVSNPNGHSSQKNQKPVIIDTRVIKHYGRRMKLNCRHGYNILILQNGKVSSSDDDIDSHCIMEFTSMSPGHVRIRGVEANLFLAMNKDGLLYGEADPNNKATIFIEQPEGPYSAYLSLKYQRKKWYIAIKKNGKIKLGPTTKRGQHATHFLTIVV</sequence>
<dbReference type="InterPro" id="IPR056378">
    <property type="entry name" value="Let-756-like_FGF"/>
</dbReference>
<gene>
    <name evidence="3" type="ORF">FWK35_00010861</name>
</gene>
<evidence type="ECO:0000256" key="2">
    <source>
        <dbReference type="RuleBase" id="RU049442"/>
    </source>
</evidence>